<evidence type="ECO:0000256" key="5">
    <source>
        <dbReference type="ARBA" id="ARBA00022898"/>
    </source>
</evidence>
<evidence type="ECO:0000313" key="10">
    <source>
        <dbReference type="Proteomes" id="UP000836841"/>
    </source>
</evidence>
<evidence type="ECO:0000256" key="4">
    <source>
        <dbReference type="ARBA" id="ARBA00022679"/>
    </source>
</evidence>
<dbReference type="SUPFAM" id="SSF53686">
    <property type="entry name" value="Tryptophan synthase beta subunit-like PLP-dependent enzymes"/>
    <property type="match status" value="1"/>
</dbReference>
<keyword evidence="4" id="KW-0808">Transferase</keyword>
<evidence type="ECO:0000256" key="1">
    <source>
        <dbReference type="ARBA" id="ARBA00001933"/>
    </source>
</evidence>
<dbReference type="InterPro" id="IPR036052">
    <property type="entry name" value="TrpB-like_PALP_sf"/>
</dbReference>
<evidence type="ECO:0000313" key="9">
    <source>
        <dbReference type="EMBL" id="CAH2033419.1"/>
    </source>
</evidence>
<dbReference type="PROSITE" id="PS00901">
    <property type="entry name" value="CYS_SYNTHASE"/>
    <property type="match status" value="1"/>
</dbReference>
<dbReference type="FunFam" id="3.40.50.1100:FF:000061">
    <property type="entry name" value="Cysteine synthase"/>
    <property type="match status" value="1"/>
</dbReference>
<name>A0AAU9R3P7_THLAR</name>
<feature type="transmembrane region" description="Helical" evidence="7">
    <location>
        <begin position="6"/>
        <end position="27"/>
    </location>
</feature>
<comment type="cofactor">
    <cofactor evidence="1">
        <name>pyridoxal 5'-phosphate</name>
        <dbReference type="ChEBI" id="CHEBI:597326"/>
    </cofactor>
</comment>
<gene>
    <name evidence="9" type="ORF">TAV2_LOCUS245</name>
</gene>
<dbReference type="Gene3D" id="3.40.50.1100">
    <property type="match status" value="2"/>
</dbReference>
<dbReference type="EMBL" id="OU466857">
    <property type="protein sequence ID" value="CAH2033419.1"/>
    <property type="molecule type" value="Genomic_DNA"/>
</dbReference>
<evidence type="ECO:0000256" key="3">
    <source>
        <dbReference type="ARBA" id="ARBA00012681"/>
    </source>
</evidence>
<keyword evidence="10" id="KW-1185">Reference proteome</keyword>
<organism evidence="9 10">
    <name type="scientific">Thlaspi arvense</name>
    <name type="common">Field penny-cress</name>
    <dbReference type="NCBI Taxonomy" id="13288"/>
    <lineage>
        <taxon>Eukaryota</taxon>
        <taxon>Viridiplantae</taxon>
        <taxon>Streptophyta</taxon>
        <taxon>Embryophyta</taxon>
        <taxon>Tracheophyta</taxon>
        <taxon>Spermatophyta</taxon>
        <taxon>Magnoliopsida</taxon>
        <taxon>eudicotyledons</taxon>
        <taxon>Gunneridae</taxon>
        <taxon>Pentapetalae</taxon>
        <taxon>rosids</taxon>
        <taxon>malvids</taxon>
        <taxon>Brassicales</taxon>
        <taxon>Brassicaceae</taxon>
        <taxon>Thlaspideae</taxon>
        <taxon>Thlaspi</taxon>
    </lineage>
</organism>
<dbReference type="EC" id="2.5.1.47" evidence="3"/>
<dbReference type="InterPro" id="IPR001216">
    <property type="entry name" value="P-phosphate_BS"/>
</dbReference>
<comment type="similarity">
    <text evidence="2">Belongs to the cysteine synthase/cystathionine beta-synthase family.</text>
</comment>
<proteinExistence type="inferred from homology"/>
<dbReference type="Proteomes" id="UP000836841">
    <property type="component" value="Chromosome 1"/>
</dbReference>
<protein>
    <recommendedName>
        <fullName evidence="3">cysteine synthase</fullName>
        <ecNumber evidence="3">2.5.1.47</ecNumber>
    </recommendedName>
</protein>
<dbReference type="InterPro" id="IPR050214">
    <property type="entry name" value="Cys_Synth/Cystath_Beta-Synth"/>
</dbReference>
<keyword evidence="5" id="KW-0663">Pyridoxal phosphate</keyword>
<sequence>MAPVRITGAVVVAATMVTLCYCYLGLFRFSGKFDSRSSEKKKKKKKRKEKLSRRNGLVDAIGNTPLIRINSLSEATGCEILGKCEFLNPGGSVKDRVAVRIIEEALESGKLFPGGIVTEGSAGSTAISLATVAPAYGCKCHVVIPDDAAIEKSQILEALGATVERVRPVSITHKDHYVNIARRRADEANELASKRTLASGINGMHQEKSNGCRVEEEKETSLFSESVVTGGFFADQFENLANYRAHYDGTGPEIWQQTDGNIDAFVAAAGTGGTLAGVSRFLQDKNERVKCFLIDPPGSGLYNKVTRGVMYTREEAEGRRLKNPFDTVTEGIGINRLTRNFLMAKLDGGFRGTDKEAVEMSRFLLKKDGLFVGSSSAMNCVGAVRVAQTLGPGHTIVTILCDSGMRHLSKFHDPEYLALYGLSPTATGLEFLGIESIDNSYVWSQRKKVTATMHVNVFNKKYKSYLHGQGELEGQETKINLFDDDDEEEEGLIEISLVREAKEENLESVKKVWMSKEEYYEEMTIMEIWEEIEAEDNLIEIDISTRSIV</sequence>
<evidence type="ECO:0000256" key="6">
    <source>
        <dbReference type="ARBA" id="ARBA00047931"/>
    </source>
</evidence>
<dbReference type="Pfam" id="PF00291">
    <property type="entry name" value="PALP"/>
    <property type="match status" value="1"/>
</dbReference>
<comment type="catalytic activity">
    <reaction evidence="6">
        <text>O-acetyl-L-serine + hydrogen sulfide = L-cysteine + acetate</text>
        <dbReference type="Rhea" id="RHEA:14829"/>
        <dbReference type="ChEBI" id="CHEBI:29919"/>
        <dbReference type="ChEBI" id="CHEBI:30089"/>
        <dbReference type="ChEBI" id="CHEBI:35235"/>
        <dbReference type="ChEBI" id="CHEBI:58340"/>
        <dbReference type="EC" id="2.5.1.47"/>
    </reaction>
</comment>
<dbReference type="GO" id="GO:0004124">
    <property type="term" value="F:cysteine synthase activity"/>
    <property type="evidence" value="ECO:0007669"/>
    <property type="project" value="UniProtKB-EC"/>
</dbReference>
<keyword evidence="7" id="KW-0472">Membrane</keyword>
<feature type="domain" description="Tryptophan synthase beta chain-like PALP" evidence="8">
    <location>
        <begin position="59"/>
        <end position="402"/>
    </location>
</feature>
<evidence type="ECO:0000259" key="8">
    <source>
        <dbReference type="Pfam" id="PF00291"/>
    </source>
</evidence>
<accession>A0AAU9R3P7</accession>
<keyword evidence="7" id="KW-0812">Transmembrane</keyword>
<dbReference type="PANTHER" id="PTHR10314">
    <property type="entry name" value="CYSTATHIONINE BETA-SYNTHASE"/>
    <property type="match status" value="1"/>
</dbReference>
<dbReference type="InterPro" id="IPR001926">
    <property type="entry name" value="TrpB-like_PALP"/>
</dbReference>
<evidence type="ECO:0000256" key="7">
    <source>
        <dbReference type="SAM" id="Phobius"/>
    </source>
</evidence>
<evidence type="ECO:0000256" key="2">
    <source>
        <dbReference type="ARBA" id="ARBA00007103"/>
    </source>
</evidence>
<dbReference type="FunFam" id="3.40.50.1100:FF:000049">
    <property type="entry name" value="Cysteine synthase, putative"/>
    <property type="match status" value="1"/>
</dbReference>
<dbReference type="GO" id="GO:0006535">
    <property type="term" value="P:cysteine biosynthetic process from serine"/>
    <property type="evidence" value="ECO:0007669"/>
    <property type="project" value="InterPro"/>
</dbReference>
<reference evidence="9 10" key="1">
    <citation type="submission" date="2022-03" db="EMBL/GenBank/DDBJ databases">
        <authorList>
            <person name="Nunn A."/>
            <person name="Chopra R."/>
            <person name="Nunn A."/>
            <person name="Contreras Garrido A."/>
        </authorList>
    </citation>
    <scope>NUCLEOTIDE SEQUENCE [LARGE SCALE GENOMIC DNA]</scope>
</reference>
<keyword evidence="7" id="KW-1133">Transmembrane helix</keyword>
<dbReference type="CDD" id="cd01561">
    <property type="entry name" value="CBS_like"/>
    <property type="match status" value="1"/>
</dbReference>
<dbReference type="AlphaFoldDB" id="A0AAU9R3P7"/>